<feature type="compositionally biased region" description="Basic and acidic residues" evidence="1">
    <location>
        <begin position="89"/>
        <end position="108"/>
    </location>
</feature>
<feature type="signal peptide" evidence="2">
    <location>
        <begin position="1"/>
        <end position="21"/>
    </location>
</feature>
<evidence type="ECO:0000313" key="4">
    <source>
        <dbReference type="Proteomes" id="UP000199706"/>
    </source>
</evidence>
<gene>
    <name evidence="3" type="ORF">SAMN05216466_13240</name>
</gene>
<feature type="compositionally biased region" description="Low complexity" evidence="1">
    <location>
        <begin position="19"/>
        <end position="29"/>
    </location>
</feature>
<proteinExistence type="predicted"/>
<reference evidence="3 4" key="1">
    <citation type="submission" date="2016-10" db="EMBL/GenBank/DDBJ databases">
        <authorList>
            <person name="de Groot N.N."/>
        </authorList>
    </citation>
    <scope>NUCLEOTIDE SEQUENCE [LARGE SCALE GENOMIC DNA]</scope>
    <source>
        <strain evidence="3 4">LMG 2247</strain>
    </source>
</reference>
<evidence type="ECO:0008006" key="5">
    <source>
        <dbReference type="Google" id="ProtNLM"/>
    </source>
</evidence>
<feature type="compositionally biased region" description="Low complexity" evidence="1">
    <location>
        <begin position="46"/>
        <end position="57"/>
    </location>
</feature>
<dbReference type="EMBL" id="FNCJ01000032">
    <property type="protein sequence ID" value="SDI73425.1"/>
    <property type="molecule type" value="Genomic_DNA"/>
</dbReference>
<evidence type="ECO:0000256" key="1">
    <source>
        <dbReference type="SAM" id="MobiDB-lite"/>
    </source>
</evidence>
<organism evidence="3 4">
    <name type="scientific">Paraburkholderia phenazinium</name>
    <dbReference type="NCBI Taxonomy" id="60549"/>
    <lineage>
        <taxon>Bacteria</taxon>
        <taxon>Pseudomonadati</taxon>
        <taxon>Pseudomonadota</taxon>
        <taxon>Betaproteobacteria</taxon>
        <taxon>Burkholderiales</taxon>
        <taxon>Burkholderiaceae</taxon>
        <taxon>Paraburkholderia</taxon>
    </lineage>
</organism>
<evidence type="ECO:0000256" key="2">
    <source>
        <dbReference type="SAM" id="SignalP"/>
    </source>
</evidence>
<feature type="chain" id="PRO_5011472476" description="DUF4148 domain-containing protein" evidence="2">
    <location>
        <begin position="22"/>
        <end position="114"/>
    </location>
</feature>
<feature type="region of interest" description="Disordered" evidence="1">
    <location>
        <begin position="80"/>
        <end position="114"/>
    </location>
</feature>
<feature type="compositionally biased region" description="Polar residues" evidence="1">
    <location>
        <begin position="36"/>
        <end position="45"/>
    </location>
</feature>
<keyword evidence="2" id="KW-0732">Signal</keyword>
<sequence>MNTRAIFALLCFSTFSGYAGAQASGSSTSTEAPGHQFTSPMSRNIASGTSASQASSAKGRCQELNAAIDQAIASPERKNVTVRGYGPDGKPRNELQEYDKRATLETEYRNQGCR</sequence>
<dbReference type="Proteomes" id="UP000199706">
    <property type="component" value="Unassembled WGS sequence"/>
</dbReference>
<dbReference type="AlphaFoldDB" id="A0A1G8MZY4"/>
<feature type="region of interest" description="Disordered" evidence="1">
    <location>
        <begin position="19"/>
        <end position="58"/>
    </location>
</feature>
<accession>A0A1G8MZY4</accession>
<evidence type="ECO:0000313" key="3">
    <source>
        <dbReference type="EMBL" id="SDI73425.1"/>
    </source>
</evidence>
<name>A0A1G8MZY4_9BURK</name>
<dbReference type="RefSeq" id="WP_143016744.1">
    <property type="nucleotide sequence ID" value="NZ_CADERL010000038.1"/>
</dbReference>
<dbReference type="OrthoDB" id="9034006at2"/>
<protein>
    <recommendedName>
        <fullName evidence="5">DUF4148 domain-containing protein</fullName>
    </recommendedName>
</protein>